<dbReference type="EMBL" id="FNWO01000017">
    <property type="protein sequence ID" value="SEH61507.1"/>
    <property type="molecule type" value="Genomic_DNA"/>
</dbReference>
<keyword evidence="1" id="KW-0472">Membrane</keyword>
<dbReference type="AlphaFoldDB" id="A0A1H6JGU0"/>
<reference evidence="3" key="1">
    <citation type="submission" date="2016-10" db="EMBL/GenBank/DDBJ databases">
        <authorList>
            <person name="Varghese N."/>
            <person name="Submissions S."/>
        </authorList>
    </citation>
    <scope>NUCLEOTIDE SEQUENCE [LARGE SCALE GENOMIC DNA]</scope>
    <source>
        <strain evidence="3">DSM 13234</strain>
    </source>
</reference>
<sequence length="45" mass="5227">MSRSATIIDFVEIRRRRQIERTAPPSLPGMVWVPVWVILPLWPVG</sequence>
<dbReference type="RefSeq" id="WP_170834599.1">
    <property type="nucleotide sequence ID" value="NZ_FNWO01000017.1"/>
</dbReference>
<protein>
    <submittedName>
        <fullName evidence="2">Uncharacterized protein</fullName>
    </submittedName>
</protein>
<accession>A0A1H6JGU0</accession>
<dbReference type="Proteomes" id="UP000182983">
    <property type="component" value="Unassembled WGS sequence"/>
</dbReference>
<organism evidence="2 3">
    <name type="scientific">Magnetospirillum fulvum</name>
    <name type="common">Rhodospirillum fulvum</name>
    <dbReference type="NCBI Taxonomy" id="1082"/>
    <lineage>
        <taxon>Bacteria</taxon>
        <taxon>Pseudomonadati</taxon>
        <taxon>Pseudomonadota</taxon>
        <taxon>Alphaproteobacteria</taxon>
        <taxon>Rhodospirillales</taxon>
        <taxon>Rhodospirillaceae</taxon>
        <taxon>Magnetospirillum</taxon>
    </lineage>
</organism>
<name>A0A1H6JGU0_MAGFU</name>
<gene>
    <name evidence="2" type="ORF">SAMN04244559_03170</name>
</gene>
<feature type="transmembrane region" description="Helical" evidence="1">
    <location>
        <begin position="23"/>
        <end position="42"/>
    </location>
</feature>
<evidence type="ECO:0000256" key="1">
    <source>
        <dbReference type="SAM" id="Phobius"/>
    </source>
</evidence>
<evidence type="ECO:0000313" key="3">
    <source>
        <dbReference type="Proteomes" id="UP000182983"/>
    </source>
</evidence>
<keyword evidence="3" id="KW-1185">Reference proteome</keyword>
<proteinExistence type="predicted"/>
<keyword evidence="1" id="KW-1133">Transmembrane helix</keyword>
<evidence type="ECO:0000313" key="2">
    <source>
        <dbReference type="EMBL" id="SEH61507.1"/>
    </source>
</evidence>
<keyword evidence="1" id="KW-0812">Transmembrane</keyword>